<accession>A0A6P3XUB6</accession>
<evidence type="ECO:0000313" key="3">
    <source>
        <dbReference type="Proteomes" id="UP000515204"/>
    </source>
</evidence>
<dbReference type="RefSeq" id="XP_014482110.1">
    <property type="nucleotide sequence ID" value="XM_014626624.1"/>
</dbReference>
<dbReference type="InterPro" id="IPR051298">
    <property type="entry name" value="Heme_transport/Cell_adhesion"/>
</dbReference>
<dbReference type="PANTHER" id="PTHR22917">
    <property type="entry name" value="HEMOPEXIN DOMAIN-CONTAINING PROTEIN"/>
    <property type="match status" value="1"/>
</dbReference>
<gene>
    <name evidence="4" type="primary">LOC106748265</name>
</gene>
<proteinExistence type="predicted"/>
<evidence type="ECO:0000256" key="1">
    <source>
        <dbReference type="SAM" id="MobiDB-lite"/>
    </source>
</evidence>
<dbReference type="AlphaFoldDB" id="A0A6P3XUB6"/>
<dbReference type="PANTHER" id="PTHR22917:SF6">
    <property type="entry name" value="EG:8D8.2 PROTEIN-RELATED"/>
    <property type="match status" value="1"/>
</dbReference>
<feature type="compositionally biased region" description="Low complexity" evidence="1">
    <location>
        <begin position="61"/>
        <end position="190"/>
    </location>
</feature>
<feature type="signal peptide" evidence="2">
    <location>
        <begin position="1"/>
        <end position="23"/>
    </location>
</feature>
<dbReference type="OrthoDB" id="7555170at2759"/>
<dbReference type="GeneID" id="106748265"/>
<organism evidence="3 4">
    <name type="scientific">Dinoponera quadriceps</name>
    <name type="common">South American ant</name>
    <dbReference type="NCBI Taxonomy" id="609295"/>
    <lineage>
        <taxon>Eukaryota</taxon>
        <taxon>Metazoa</taxon>
        <taxon>Ecdysozoa</taxon>
        <taxon>Arthropoda</taxon>
        <taxon>Hexapoda</taxon>
        <taxon>Insecta</taxon>
        <taxon>Pterygota</taxon>
        <taxon>Neoptera</taxon>
        <taxon>Endopterygota</taxon>
        <taxon>Hymenoptera</taxon>
        <taxon>Apocrita</taxon>
        <taxon>Aculeata</taxon>
        <taxon>Formicoidea</taxon>
        <taxon>Formicidae</taxon>
        <taxon>Ponerinae</taxon>
        <taxon>Ponerini</taxon>
        <taxon>Dinoponera</taxon>
    </lineage>
</organism>
<feature type="chain" id="PRO_5028147615" evidence="2">
    <location>
        <begin position="24"/>
        <end position="496"/>
    </location>
</feature>
<feature type="region of interest" description="Disordered" evidence="1">
    <location>
        <begin position="440"/>
        <end position="496"/>
    </location>
</feature>
<name>A0A6P3XUB6_DINQU</name>
<feature type="compositionally biased region" description="Basic and acidic residues" evidence="1">
    <location>
        <begin position="30"/>
        <end position="39"/>
    </location>
</feature>
<evidence type="ECO:0000256" key="2">
    <source>
        <dbReference type="SAM" id="SignalP"/>
    </source>
</evidence>
<keyword evidence="2" id="KW-0732">Signal</keyword>
<keyword evidence="3" id="KW-1185">Reference proteome</keyword>
<dbReference type="Proteomes" id="UP000515204">
    <property type="component" value="Unplaced"/>
</dbReference>
<feature type="region of interest" description="Disordered" evidence="1">
    <location>
        <begin position="30"/>
        <end position="230"/>
    </location>
</feature>
<protein>
    <submittedName>
        <fullName evidence="4">Uncharacterized protein PB18E9.04c-like isoform X2</fullName>
    </submittedName>
</protein>
<reference evidence="4" key="1">
    <citation type="submission" date="2025-08" db="UniProtKB">
        <authorList>
            <consortium name="RefSeq"/>
        </authorList>
    </citation>
    <scope>IDENTIFICATION</scope>
</reference>
<sequence length="496" mass="50816">MDIRIFVLLVFVGVLGSLAEARAGFVRYPRNGDVRRDVPPEFAASRSKREVGDSNGETANSSETTVKPTTTTTPATTTTSSTTTDPTTTDPTTTDPTTTDPTTTGPTTTDPTTTVPSTTPTTEPTTTTTTTRTTTTTTTEATTPTTTTATPSTTTPMSTTPATTPTTPTTASPTTAGTTPESTTPTPDSTKPTKKPANDIASRSNFDDPEDSPMKPGSSSKNDAAPSPGPYFGPGAFGPYFGPGFGSGFDPYFGYPEPNFIPDSSPNYGWPNSGSGVASAGASAGSYAGGYSGMGYPSSGYLSSGYPSSGYLSAGYPSAGFPTSGFPAAGSSSVVSRGGFQDNSPDQTGYNPNAIDPLYNAGFAFPGQFPGFNDPAFDMFKQIQAQIEAQHQANMEFHNRLASEAANYGGTPQVASASIGLGPKGGFQAGHISPAAPGIESRFAEDLPPPSGNSFGVFASSSSSSHTGPDGKQVNHKSSVTGVNDNGKISYRTVHD</sequence>
<evidence type="ECO:0000313" key="4">
    <source>
        <dbReference type="RefSeq" id="XP_014482110.1"/>
    </source>
</evidence>